<comment type="caution">
    <text evidence="10">The sequence shown here is derived from an EMBL/GenBank/DDBJ whole genome shotgun (WGS) entry which is preliminary data.</text>
</comment>
<feature type="transmembrane region" description="Helical" evidence="8">
    <location>
        <begin position="6"/>
        <end position="25"/>
    </location>
</feature>
<proteinExistence type="predicted"/>
<evidence type="ECO:0000313" key="11">
    <source>
        <dbReference type="Proteomes" id="UP001566331"/>
    </source>
</evidence>
<evidence type="ECO:0000256" key="6">
    <source>
        <dbReference type="ARBA" id="ARBA00023065"/>
    </source>
</evidence>
<keyword evidence="2" id="KW-0813">Transport</keyword>
<dbReference type="Proteomes" id="UP001566331">
    <property type="component" value="Unassembled WGS sequence"/>
</dbReference>
<protein>
    <submittedName>
        <fullName evidence="10">Cation:proton antiporter</fullName>
    </submittedName>
</protein>
<evidence type="ECO:0000256" key="2">
    <source>
        <dbReference type="ARBA" id="ARBA00022448"/>
    </source>
</evidence>
<keyword evidence="11" id="KW-1185">Reference proteome</keyword>
<keyword evidence="5 8" id="KW-1133">Transmembrane helix</keyword>
<keyword evidence="3" id="KW-0050">Antiport</keyword>
<evidence type="ECO:0000313" key="10">
    <source>
        <dbReference type="EMBL" id="MEZ0476076.1"/>
    </source>
</evidence>
<feature type="domain" description="Cation/H+ exchanger transmembrane" evidence="9">
    <location>
        <begin position="15"/>
        <end position="401"/>
    </location>
</feature>
<evidence type="ECO:0000256" key="7">
    <source>
        <dbReference type="ARBA" id="ARBA00023136"/>
    </source>
</evidence>
<feature type="transmembrane region" description="Helical" evidence="8">
    <location>
        <begin position="290"/>
        <end position="309"/>
    </location>
</feature>
<gene>
    <name evidence="10" type="ORF">AB6713_15865</name>
</gene>
<feature type="transmembrane region" description="Helical" evidence="8">
    <location>
        <begin position="198"/>
        <end position="217"/>
    </location>
</feature>
<evidence type="ECO:0000256" key="8">
    <source>
        <dbReference type="SAM" id="Phobius"/>
    </source>
</evidence>
<evidence type="ECO:0000256" key="3">
    <source>
        <dbReference type="ARBA" id="ARBA00022449"/>
    </source>
</evidence>
<dbReference type="PANTHER" id="PTHR32507">
    <property type="entry name" value="NA(+)/H(+) ANTIPORTER 1"/>
    <property type="match status" value="1"/>
</dbReference>
<feature type="transmembrane region" description="Helical" evidence="8">
    <location>
        <begin position="315"/>
        <end position="335"/>
    </location>
</feature>
<dbReference type="EMBL" id="JBFWIC010000026">
    <property type="protein sequence ID" value="MEZ0476076.1"/>
    <property type="molecule type" value="Genomic_DNA"/>
</dbReference>
<feature type="transmembrane region" description="Helical" evidence="8">
    <location>
        <begin position="237"/>
        <end position="267"/>
    </location>
</feature>
<keyword evidence="7 8" id="KW-0472">Membrane</keyword>
<feature type="transmembrane region" description="Helical" evidence="8">
    <location>
        <begin position="377"/>
        <end position="403"/>
    </location>
</feature>
<evidence type="ECO:0000259" key="9">
    <source>
        <dbReference type="Pfam" id="PF00999"/>
    </source>
</evidence>
<dbReference type="PANTHER" id="PTHR32507:SF8">
    <property type="entry name" value="CNH1P"/>
    <property type="match status" value="1"/>
</dbReference>
<organism evidence="10 11">
    <name type="scientific">Luteimonas salinilitoris</name>
    <dbReference type="NCBI Taxonomy" id="3237697"/>
    <lineage>
        <taxon>Bacteria</taxon>
        <taxon>Pseudomonadati</taxon>
        <taxon>Pseudomonadota</taxon>
        <taxon>Gammaproteobacteria</taxon>
        <taxon>Lysobacterales</taxon>
        <taxon>Lysobacteraceae</taxon>
        <taxon>Luteimonas</taxon>
    </lineage>
</organism>
<sequence>MDAYALAILIVGLALLGAAWVPHLVKRNPLTFPIIYVAVGALLYTLPLPLPPADPVRYPLITEHLTELAVIVALVGVGLRIDTRFGWRRWALTWRLLGITMPLTILAGLWLGQAWLGYSVATAMLLGAVLAPTDPVLAGDVQVHAPGKGGEDSVRFALTSEAGLNDGLAFPFVWLAVALALASAGEPMDWGRWLALDVLWRVLGGVAIGVLVGYTLMHLIFRSESEPTLSKSGEGLAALAITLTVYGVAELCHTYGFLAVFVAALVVRQKERDHDYHGVLDTFAQQCEKLLMALMLLLLGGALASGILSDLDWRGVVFALVFVLVVRPLAGWLGLIGAPLATRDRWAIAVFGVRGIGSLYYLAFAMNHAAFRDAGELWAVVCLTVVLSILVHGLTASGVMAWLDRRRRGRRFRTTKGDRGN</sequence>
<dbReference type="RefSeq" id="WP_370564385.1">
    <property type="nucleotide sequence ID" value="NZ_JBFWIB010000008.1"/>
</dbReference>
<feature type="transmembrane region" description="Helical" evidence="8">
    <location>
        <begin position="30"/>
        <end position="48"/>
    </location>
</feature>
<feature type="transmembrane region" description="Helical" evidence="8">
    <location>
        <begin position="168"/>
        <end position="186"/>
    </location>
</feature>
<name>A0ABV4HWA6_9GAMM</name>
<dbReference type="Pfam" id="PF00999">
    <property type="entry name" value="Na_H_Exchanger"/>
    <property type="match status" value="1"/>
</dbReference>
<comment type="subcellular location">
    <subcellularLocation>
        <location evidence="1">Cell membrane</location>
        <topology evidence="1">Multi-pass membrane protein</topology>
    </subcellularLocation>
</comment>
<feature type="transmembrane region" description="Helical" evidence="8">
    <location>
        <begin position="60"/>
        <end position="81"/>
    </location>
</feature>
<evidence type="ECO:0000256" key="5">
    <source>
        <dbReference type="ARBA" id="ARBA00022989"/>
    </source>
</evidence>
<evidence type="ECO:0000256" key="1">
    <source>
        <dbReference type="ARBA" id="ARBA00004651"/>
    </source>
</evidence>
<keyword evidence="4 8" id="KW-0812">Transmembrane</keyword>
<dbReference type="InterPro" id="IPR006153">
    <property type="entry name" value="Cation/H_exchanger_TM"/>
</dbReference>
<keyword evidence="6" id="KW-0406">Ion transport</keyword>
<evidence type="ECO:0000256" key="4">
    <source>
        <dbReference type="ARBA" id="ARBA00022692"/>
    </source>
</evidence>
<feature type="transmembrane region" description="Helical" evidence="8">
    <location>
        <begin position="347"/>
        <end position="371"/>
    </location>
</feature>
<feature type="transmembrane region" description="Helical" evidence="8">
    <location>
        <begin position="93"/>
        <end position="116"/>
    </location>
</feature>
<reference evidence="10 11" key="1">
    <citation type="submission" date="2024-07" db="EMBL/GenBank/DDBJ databases">
        <title>Luteimonas salilacus sp. nov., isolated from the shore soil of Salt Lake in Tibet of China.</title>
        <authorList>
            <person name="Zhang X."/>
            <person name="Li A."/>
        </authorList>
    </citation>
    <scope>NUCLEOTIDE SEQUENCE [LARGE SCALE GENOMIC DNA]</scope>
    <source>
        <strain evidence="10 11">B3-2-R+30</strain>
    </source>
</reference>
<accession>A0ABV4HWA6</accession>